<sequence length="368" mass="41032">MSVRKNSVLSEDRWADYPLDGRRRDRVDEVKRYLDKGLLTQDKVLERLTRSVLADVDPSTLACHFEKLADPSTGRKYITLESFTDKFRSLLQGSVEVPSSAVKVLFGVLRWYAAFPFPRPAEEVVDEAGFVRAVAMLSRPRPQDRSGDVTYDQVTGSLGPHSGWIVVARHVRAGEDWRRRIFRALAAPTPRLGGSTQMCTVAVPRFIVLEQVAGPPEGQVELSPDADDDWRDIVFMHDEDERTVDLRDVLAETSPIKHRISGRPMRESYDDVVASGFLPIQTPPLAELAVPRRSLCDFLTLLVECGGGRTDGDGLASSLRGWAQELGQQGDDGGLDWGTCNASLEKHEREFQEALAQVMSLLTRDDNI</sequence>
<dbReference type="eggNOG" id="ENOG502TH4W">
    <property type="taxonomic scope" value="Eukaryota"/>
</dbReference>
<reference evidence="1" key="1">
    <citation type="submission" date="2010-05" db="EMBL/GenBank/DDBJ databases">
        <title>The Genome Sequence of Magnaporthe poae strain ATCC 64411.</title>
        <authorList>
            <consortium name="The Broad Institute Genome Sequencing Platform"/>
            <consortium name="Broad Institute Genome Sequencing Center for Infectious Disease"/>
            <person name="Ma L.-J."/>
            <person name="Dead R."/>
            <person name="Young S."/>
            <person name="Zeng Q."/>
            <person name="Koehrsen M."/>
            <person name="Alvarado L."/>
            <person name="Berlin A."/>
            <person name="Chapman S.B."/>
            <person name="Chen Z."/>
            <person name="Freedman E."/>
            <person name="Gellesch M."/>
            <person name="Goldberg J."/>
            <person name="Griggs A."/>
            <person name="Gujja S."/>
            <person name="Heilman E.R."/>
            <person name="Heiman D."/>
            <person name="Hepburn T."/>
            <person name="Howarth C."/>
            <person name="Jen D."/>
            <person name="Larson L."/>
            <person name="Mehta T."/>
            <person name="Neiman D."/>
            <person name="Pearson M."/>
            <person name="Roberts A."/>
            <person name="Saif S."/>
            <person name="Shea T."/>
            <person name="Shenoy N."/>
            <person name="Sisk P."/>
            <person name="Stolte C."/>
            <person name="Sykes S."/>
            <person name="Walk T."/>
            <person name="White J."/>
            <person name="Yandava C."/>
            <person name="Haas B."/>
            <person name="Nusbaum C."/>
            <person name="Birren B."/>
        </authorList>
    </citation>
    <scope>NUCLEOTIDE SEQUENCE</scope>
    <source>
        <strain evidence="1">ATCC 64411</strain>
    </source>
</reference>
<evidence type="ECO:0000313" key="1">
    <source>
        <dbReference type="EMBL" id="KLU86042.1"/>
    </source>
</evidence>
<evidence type="ECO:0000313" key="3">
    <source>
        <dbReference type="Proteomes" id="UP000011715"/>
    </source>
</evidence>
<dbReference type="OrthoDB" id="3759600at2759"/>
<reference evidence="2" key="4">
    <citation type="journal article" date="2015" name="G3 (Bethesda)">
        <title>Genome sequences of three phytopathogenic species of the Magnaporthaceae family of fungi.</title>
        <authorList>
            <person name="Okagaki L.H."/>
            <person name="Nunes C.C."/>
            <person name="Sailsbery J."/>
            <person name="Clay B."/>
            <person name="Brown D."/>
            <person name="John T."/>
            <person name="Oh Y."/>
            <person name="Young N."/>
            <person name="Fitzgerald M."/>
            <person name="Haas B.J."/>
            <person name="Zeng Q."/>
            <person name="Young S."/>
            <person name="Adiconis X."/>
            <person name="Fan L."/>
            <person name="Levin J.Z."/>
            <person name="Mitchell T.K."/>
            <person name="Okubara P.A."/>
            <person name="Farman M.L."/>
            <person name="Kohn L.M."/>
            <person name="Birren B."/>
            <person name="Ma L.-J."/>
            <person name="Dean R.A."/>
        </authorList>
    </citation>
    <scope>NUCLEOTIDE SEQUENCE</scope>
    <source>
        <strain evidence="2">ATCC 64411 / 73-15</strain>
    </source>
</reference>
<dbReference type="AlphaFoldDB" id="A0A0C4DYE0"/>
<dbReference type="EnsemblFungi" id="MAPG_05061T0">
    <property type="protein sequence ID" value="MAPG_05061T0"/>
    <property type="gene ID" value="MAPG_05061"/>
</dbReference>
<proteinExistence type="predicted"/>
<gene>
    <name evidence="1" type="ORF">MAPG_05061</name>
</gene>
<accession>A0A0C4DYE0</accession>
<dbReference type="Proteomes" id="UP000011715">
    <property type="component" value="Unassembled WGS sequence"/>
</dbReference>
<dbReference type="VEuPathDB" id="FungiDB:MAPG_05061"/>
<dbReference type="OMA" id="FIPRIEL"/>
<dbReference type="EMBL" id="ADBL01001193">
    <property type="status" value="NOT_ANNOTATED_CDS"/>
    <property type="molecule type" value="Genomic_DNA"/>
</dbReference>
<evidence type="ECO:0000313" key="2">
    <source>
        <dbReference type="EnsemblFungi" id="MAPG_05061T0"/>
    </source>
</evidence>
<reference evidence="1" key="3">
    <citation type="submission" date="2011-03" db="EMBL/GenBank/DDBJ databases">
        <title>Annotation of Magnaporthe poae ATCC 64411.</title>
        <authorList>
            <person name="Ma L.-J."/>
            <person name="Dead R."/>
            <person name="Young S.K."/>
            <person name="Zeng Q."/>
            <person name="Gargeya S."/>
            <person name="Fitzgerald M."/>
            <person name="Haas B."/>
            <person name="Abouelleil A."/>
            <person name="Alvarado L."/>
            <person name="Arachchi H.M."/>
            <person name="Berlin A."/>
            <person name="Brown A."/>
            <person name="Chapman S.B."/>
            <person name="Chen Z."/>
            <person name="Dunbar C."/>
            <person name="Freedman E."/>
            <person name="Gearin G."/>
            <person name="Gellesch M."/>
            <person name="Goldberg J."/>
            <person name="Griggs A."/>
            <person name="Gujja S."/>
            <person name="Heiman D."/>
            <person name="Howarth C."/>
            <person name="Larson L."/>
            <person name="Lui A."/>
            <person name="MacDonald P.J.P."/>
            <person name="Mehta T."/>
            <person name="Montmayeur A."/>
            <person name="Murphy C."/>
            <person name="Neiman D."/>
            <person name="Pearson M."/>
            <person name="Priest M."/>
            <person name="Roberts A."/>
            <person name="Saif S."/>
            <person name="Shea T."/>
            <person name="Shenoy N."/>
            <person name="Sisk P."/>
            <person name="Stolte C."/>
            <person name="Sykes S."/>
            <person name="Yandava C."/>
            <person name="Wortman J."/>
            <person name="Nusbaum C."/>
            <person name="Birren B."/>
        </authorList>
    </citation>
    <scope>NUCLEOTIDE SEQUENCE</scope>
    <source>
        <strain evidence="1">ATCC 64411</strain>
    </source>
</reference>
<protein>
    <submittedName>
        <fullName evidence="1 2">Uncharacterized protein</fullName>
    </submittedName>
</protein>
<dbReference type="STRING" id="644358.A0A0C4DYE0"/>
<name>A0A0C4DYE0_MAGP6</name>
<reference evidence="2" key="5">
    <citation type="submission" date="2015-06" db="UniProtKB">
        <authorList>
            <consortium name="EnsemblFungi"/>
        </authorList>
    </citation>
    <scope>IDENTIFICATION</scope>
    <source>
        <strain evidence="2">ATCC 64411</strain>
    </source>
</reference>
<keyword evidence="3" id="KW-1185">Reference proteome</keyword>
<reference evidence="3" key="2">
    <citation type="submission" date="2010-05" db="EMBL/GenBank/DDBJ databases">
        <title>The genome sequence of Magnaporthe poae strain ATCC 64411.</title>
        <authorList>
            <person name="Ma L.-J."/>
            <person name="Dead R."/>
            <person name="Young S."/>
            <person name="Zeng Q."/>
            <person name="Koehrsen M."/>
            <person name="Alvarado L."/>
            <person name="Berlin A."/>
            <person name="Chapman S.B."/>
            <person name="Chen Z."/>
            <person name="Freedman E."/>
            <person name="Gellesch M."/>
            <person name="Goldberg J."/>
            <person name="Griggs A."/>
            <person name="Gujja S."/>
            <person name="Heilman E.R."/>
            <person name="Heiman D."/>
            <person name="Hepburn T."/>
            <person name="Howarth C."/>
            <person name="Jen D."/>
            <person name="Larson L."/>
            <person name="Mehta T."/>
            <person name="Neiman D."/>
            <person name="Pearson M."/>
            <person name="Roberts A."/>
            <person name="Saif S."/>
            <person name="Shea T."/>
            <person name="Shenoy N."/>
            <person name="Sisk P."/>
            <person name="Stolte C."/>
            <person name="Sykes S."/>
            <person name="Walk T."/>
            <person name="White J."/>
            <person name="Yandava C."/>
            <person name="Haas B."/>
            <person name="Nusbaum C."/>
            <person name="Birren B."/>
        </authorList>
    </citation>
    <scope>NUCLEOTIDE SEQUENCE [LARGE SCALE GENOMIC DNA]</scope>
    <source>
        <strain evidence="3">ATCC 64411 / 73-15</strain>
    </source>
</reference>
<organism evidence="2 3">
    <name type="scientific">Magnaporthiopsis poae (strain ATCC 64411 / 73-15)</name>
    <name type="common">Kentucky bluegrass fungus</name>
    <name type="synonym">Magnaporthe poae</name>
    <dbReference type="NCBI Taxonomy" id="644358"/>
    <lineage>
        <taxon>Eukaryota</taxon>
        <taxon>Fungi</taxon>
        <taxon>Dikarya</taxon>
        <taxon>Ascomycota</taxon>
        <taxon>Pezizomycotina</taxon>
        <taxon>Sordariomycetes</taxon>
        <taxon>Sordariomycetidae</taxon>
        <taxon>Magnaporthales</taxon>
        <taxon>Magnaporthaceae</taxon>
        <taxon>Magnaporthiopsis</taxon>
    </lineage>
</organism>
<dbReference type="EMBL" id="GL876969">
    <property type="protein sequence ID" value="KLU86042.1"/>
    <property type="molecule type" value="Genomic_DNA"/>
</dbReference>